<proteinExistence type="predicted"/>
<evidence type="ECO:0000256" key="8">
    <source>
        <dbReference type="SAM" id="Coils"/>
    </source>
</evidence>
<evidence type="ECO:0000313" key="11">
    <source>
        <dbReference type="Proteomes" id="UP000637383"/>
    </source>
</evidence>
<dbReference type="SUPFAM" id="SSF47384">
    <property type="entry name" value="Homodimeric domain of signal transducing histidine kinase"/>
    <property type="match status" value="1"/>
</dbReference>
<organism evidence="10 11">
    <name type="scientific">Nostoc paludosum FACHB-159</name>
    <dbReference type="NCBI Taxonomy" id="2692908"/>
    <lineage>
        <taxon>Bacteria</taxon>
        <taxon>Bacillati</taxon>
        <taxon>Cyanobacteriota</taxon>
        <taxon>Cyanophyceae</taxon>
        <taxon>Nostocales</taxon>
        <taxon>Nostocaceae</taxon>
        <taxon>Nostoc</taxon>
    </lineage>
</organism>
<sequence>MNKKILVIEDEIQVCSNIEQILTLSDFNIITANNGLEGLRLAKAEKPDLICCDIMMPELDGYSVLESLRKDVETESIPVIFLTAKVERTDLRQAMELGADDYITKPFLPEELIKAIEIRLARIEKPDLIRQQYEQERQQNIKLKQQIQASSQKLEESQQLADMHNEVLQKLLQDLGNPLSNINMAIHMLKQTQSNSERDRYLAILQQECSREIELLNEIKNLQVLLTPENAKILQKFNLLNHHK</sequence>
<keyword evidence="6" id="KW-0804">Transcription</keyword>
<dbReference type="Proteomes" id="UP000637383">
    <property type="component" value="Unassembled WGS sequence"/>
</dbReference>
<evidence type="ECO:0000256" key="1">
    <source>
        <dbReference type="ARBA" id="ARBA00000085"/>
    </source>
</evidence>
<dbReference type="PANTHER" id="PTHR48111:SF4">
    <property type="entry name" value="DNA-BINDING DUAL TRANSCRIPTIONAL REGULATOR OMPR"/>
    <property type="match status" value="1"/>
</dbReference>
<evidence type="ECO:0000256" key="2">
    <source>
        <dbReference type="ARBA" id="ARBA00012438"/>
    </source>
</evidence>
<dbReference type="Gene3D" id="3.40.50.2300">
    <property type="match status" value="1"/>
</dbReference>
<accession>A0ABR8KBB1</accession>
<evidence type="ECO:0000256" key="3">
    <source>
        <dbReference type="ARBA" id="ARBA00022553"/>
    </source>
</evidence>
<name>A0ABR8KBB1_9NOSO</name>
<comment type="caution">
    <text evidence="10">The sequence shown here is derived from an EMBL/GenBank/DDBJ whole genome shotgun (WGS) entry which is preliminary data.</text>
</comment>
<keyword evidence="11" id="KW-1185">Reference proteome</keyword>
<evidence type="ECO:0000256" key="6">
    <source>
        <dbReference type="ARBA" id="ARBA00023163"/>
    </source>
</evidence>
<dbReference type="EC" id="2.7.13.3" evidence="2"/>
<comment type="catalytic activity">
    <reaction evidence="1">
        <text>ATP + protein L-histidine = ADP + protein N-phospho-L-histidine.</text>
        <dbReference type="EC" id="2.7.13.3"/>
    </reaction>
</comment>
<gene>
    <name evidence="10" type="ORF">H6H03_20970</name>
</gene>
<dbReference type="Pfam" id="PF00072">
    <property type="entry name" value="Response_reg"/>
    <property type="match status" value="1"/>
</dbReference>
<dbReference type="InterPro" id="IPR001789">
    <property type="entry name" value="Sig_transdc_resp-reg_receiver"/>
</dbReference>
<keyword evidence="8" id="KW-0175">Coiled coil</keyword>
<dbReference type="Gene3D" id="1.10.287.130">
    <property type="match status" value="1"/>
</dbReference>
<dbReference type="PROSITE" id="PS50110">
    <property type="entry name" value="RESPONSE_REGULATORY"/>
    <property type="match status" value="1"/>
</dbReference>
<feature type="modified residue" description="4-aspartylphosphate" evidence="7">
    <location>
        <position position="53"/>
    </location>
</feature>
<evidence type="ECO:0000256" key="7">
    <source>
        <dbReference type="PROSITE-ProRule" id="PRU00169"/>
    </source>
</evidence>
<evidence type="ECO:0000256" key="4">
    <source>
        <dbReference type="ARBA" id="ARBA00023015"/>
    </source>
</evidence>
<evidence type="ECO:0000259" key="9">
    <source>
        <dbReference type="PROSITE" id="PS50110"/>
    </source>
</evidence>
<dbReference type="InterPro" id="IPR036097">
    <property type="entry name" value="HisK_dim/P_sf"/>
</dbReference>
<dbReference type="SMART" id="SM00448">
    <property type="entry name" value="REC"/>
    <property type="match status" value="1"/>
</dbReference>
<reference evidence="10 11" key="1">
    <citation type="journal article" date="2020" name="ISME J.">
        <title>Comparative genomics reveals insights into cyanobacterial evolution and habitat adaptation.</title>
        <authorList>
            <person name="Chen M.Y."/>
            <person name="Teng W.K."/>
            <person name="Zhao L."/>
            <person name="Hu C.X."/>
            <person name="Zhou Y.K."/>
            <person name="Han B.P."/>
            <person name="Song L.R."/>
            <person name="Shu W.S."/>
        </authorList>
    </citation>
    <scope>NUCLEOTIDE SEQUENCE [LARGE SCALE GENOMIC DNA]</scope>
    <source>
        <strain evidence="10 11">FACHB-159</strain>
    </source>
</reference>
<keyword evidence="4" id="KW-0805">Transcription regulation</keyword>
<protein>
    <recommendedName>
        <fullName evidence="2">histidine kinase</fullName>
        <ecNumber evidence="2">2.7.13.3</ecNumber>
    </recommendedName>
</protein>
<dbReference type="PANTHER" id="PTHR48111">
    <property type="entry name" value="REGULATOR OF RPOS"/>
    <property type="match status" value="1"/>
</dbReference>
<dbReference type="EMBL" id="JACJTU010000020">
    <property type="protein sequence ID" value="MBD2736330.1"/>
    <property type="molecule type" value="Genomic_DNA"/>
</dbReference>
<dbReference type="SUPFAM" id="SSF52172">
    <property type="entry name" value="CheY-like"/>
    <property type="match status" value="1"/>
</dbReference>
<dbReference type="InterPro" id="IPR039420">
    <property type="entry name" value="WalR-like"/>
</dbReference>
<feature type="coiled-coil region" evidence="8">
    <location>
        <begin position="133"/>
        <end position="174"/>
    </location>
</feature>
<evidence type="ECO:0000313" key="10">
    <source>
        <dbReference type="EMBL" id="MBD2736330.1"/>
    </source>
</evidence>
<dbReference type="RefSeq" id="WP_190956964.1">
    <property type="nucleotide sequence ID" value="NZ_JACJTU010000020.1"/>
</dbReference>
<feature type="domain" description="Response regulatory" evidence="9">
    <location>
        <begin position="4"/>
        <end position="120"/>
    </location>
</feature>
<keyword evidence="5" id="KW-0238">DNA-binding</keyword>
<evidence type="ECO:0000256" key="5">
    <source>
        <dbReference type="ARBA" id="ARBA00023125"/>
    </source>
</evidence>
<keyword evidence="3 7" id="KW-0597">Phosphoprotein</keyword>
<dbReference type="InterPro" id="IPR011006">
    <property type="entry name" value="CheY-like_superfamily"/>
</dbReference>